<dbReference type="AlphaFoldDB" id="A0A550CM34"/>
<keyword evidence="3" id="KW-0812">Transmembrane</keyword>
<feature type="region of interest" description="Disordered" evidence="2">
    <location>
        <begin position="273"/>
        <end position="296"/>
    </location>
</feature>
<evidence type="ECO:0000256" key="1">
    <source>
        <dbReference type="ARBA" id="ARBA00009884"/>
    </source>
</evidence>
<dbReference type="InterPro" id="IPR043155">
    <property type="entry name" value="VPS33_dom3b"/>
</dbReference>
<dbReference type="OrthoDB" id="10262287at2759"/>
<dbReference type="Proteomes" id="UP000320762">
    <property type="component" value="Unassembled WGS sequence"/>
</dbReference>
<keyword evidence="3" id="KW-0472">Membrane</keyword>
<dbReference type="Gene3D" id="3.40.50.2060">
    <property type="match status" value="1"/>
</dbReference>
<evidence type="ECO:0000256" key="3">
    <source>
        <dbReference type="SAM" id="Phobius"/>
    </source>
</evidence>
<evidence type="ECO:0000256" key="2">
    <source>
        <dbReference type="SAM" id="MobiDB-lite"/>
    </source>
</evidence>
<dbReference type="InterPro" id="IPR043127">
    <property type="entry name" value="Sec-1-like_dom3a"/>
</dbReference>
<proteinExistence type="inferred from homology"/>
<accession>A0A550CM34</accession>
<dbReference type="PANTHER" id="PTHR11679">
    <property type="entry name" value="VESICLE PROTEIN SORTING-ASSOCIATED"/>
    <property type="match status" value="1"/>
</dbReference>
<feature type="non-terminal residue" evidence="4">
    <location>
        <position position="1"/>
    </location>
</feature>
<dbReference type="Gene3D" id="3.90.830.10">
    <property type="entry name" value="Syntaxin Binding Protein 1, Chain A, domain 2"/>
    <property type="match status" value="1"/>
</dbReference>
<name>A0A550CM34_9AGAR</name>
<dbReference type="STRING" id="97359.A0A550CM34"/>
<organism evidence="4 5">
    <name type="scientific">Schizophyllum amplum</name>
    <dbReference type="NCBI Taxonomy" id="97359"/>
    <lineage>
        <taxon>Eukaryota</taxon>
        <taxon>Fungi</taxon>
        <taxon>Dikarya</taxon>
        <taxon>Basidiomycota</taxon>
        <taxon>Agaricomycotina</taxon>
        <taxon>Agaricomycetes</taxon>
        <taxon>Agaricomycetidae</taxon>
        <taxon>Agaricales</taxon>
        <taxon>Schizophyllaceae</taxon>
        <taxon>Schizophyllum</taxon>
    </lineage>
</organism>
<dbReference type="InterPro" id="IPR043154">
    <property type="entry name" value="Sec-1-like_dom1"/>
</dbReference>
<keyword evidence="5" id="KW-1185">Reference proteome</keyword>
<reference evidence="4 5" key="1">
    <citation type="journal article" date="2019" name="New Phytol.">
        <title>Comparative genomics reveals unique wood-decay strategies and fruiting body development in the Schizophyllaceae.</title>
        <authorList>
            <person name="Almasi E."/>
            <person name="Sahu N."/>
            <person name="Krizsan K."/>
            <person name="Balint B."/>
            <person name="Kovacs G.M."/>
            <person name="Kiss B."/>
            <person name="Cseklye J."/>
            <person name="Drula E."/>
            <person name="Henrissat B."/>
            <person name="Nagy I."/>
            <person name="Chovatia M."/>
            <person name="Adam C."/>
            <person name="LaButti K."/>
            <person name="Lipzen A."/>
            <person name="Riley R."/>
            <person name="Grigoriev I.V."/>
            <person name="Nagy L.G."/>
        </authorList>
    </citation>
    <scope>NUCLEOTIDE SEQUENCE [LARGE SCALE GENOMIC DNA]</scope>
    <source>
        <strain evidence="4 5">NL-1724</strain>
    </source>
</reference>
<evidence type="ECO:0000313" key="4">
    <source>
        <dbReference type="EMBL" id="TRM65829.1"/>
    </source>
</evidence>
<comment type="similarity">
    <text evidence="1">Belongs to the STXBP/unc-18/SEC1 family.</text>
</comment>
<dbReference type="InterPro" id="IPR001619">
    <property type="entry name" value="Sec1-like"/>
</dbReference>
<dbReference type="EMBL" id="VDMD01000004">
    <property type="protein sequence ID" value="TRM65829.1"/>
    <property type="molecule type" value="Genomic_DNA"/>
</dbReference>
<gene>
    <name evidence="4" type="ORF">BD626DRAFT_485929</name>
</gene>
<sequence>MSTDDQSSQLENPVDVSSLKELSKSKLVDSLNAVNGAKTLVLDPTLAGPLGLITEVSLLKHHGVDKMFWLEPGPLNATTTNIVYLCRPLIKYVRIIADQIKRHTKDSQKHLYTLLLVPRASTLVSSILEEEGVLGDVVISSYDLQFIPIADDVISLERDTAFKELWVDGDESVIHDSVQALTTIQKLFGRIPRIVGKGDYAARLATLLTRNMPKSATAATPDTLLAPSDTLDGMIVIDRRVDMITPLLTQLTYEGLIDELMGIKHSHVELPASLVSPPQPAPTAGPSTAAPAPPSPAAALKKENMKKYLLSAADPLFVELRDMNFSSVGRKLNRVARKLDEDIKARLQVKTVPQLRDFVGKLGGLQTERQSLQLHTGVSELLIPMTRTEEFNKSLEIQQNLLASYEVNAQVTAIEEMIAQGSDLETVVRLLCLASITAGGIKAKSLENLKREILQAYGYNFLPLLLSLAAPPLAALVPNPLPGNTPPAVAASKLPFASVRKSLRLLIDDDPAALEEVENDISFVYSGYAPLSIRLVQCVAQKGGVLSNPAEKEKKATTGESADSTGAGVGMVQAHPIVGWKGFEDVLEVIPGETFDMAPKPPRGGTETPAPYIGSLLPRERPMTTVVFFLGGCTYTEIAALRWVGRQNRGRRFLIATTGIMNGTTIVDSLAGVAKASASKDAGL</sequence>
<feature type="region of interest" description="Disordered" evidence="2">
    <location>
        <begin position="595"/>
        <end position="615"/>
    </location>
</feature>
<dbReference type="Gene3D" id="1.25.40.850">
    <property type="match status" value="1"/>
</dbReference>
<dbReference type="GO" id="GO:0016192">
    <property type="term" value="P:vesicle-mediated transport"/>
    <property type="evidence" value="ECO:0007669"/>
    <property type="project" value="InterPro"/>
</dbReference>
<dbReference type="InterPro" id="IPR036045">
    <property type="entry name" value="Sec1-like_sf"/>
</dbReference>
<dbReference type="SUPFAM" id="SSF56815">
    <property type="entry name" value="Sec1/munc18-like (SM) proteins"/>
    <property type="match status" value="1"/>
</dbReference>
<dbReference type="Gene3D" id="3.40.50.1910">
    <property type="match status" value="1"/>
</dbReference>
<protein>
    <submittedName>
        <fullName evidence="4">Sec1-like protein</fullName>
    </submittedName>
</protein>
<dbReference type="InterPro" id="IPR027482">
    <property type="entry name" value="Sec1-like_dom2"/>
</dbReference>
<keyword evidence="3" id="KW-1133">Transmembrane helix</keyword>
<dbReference type="Pfam" id="PF00995">
    <property type="entry name" value="Sec1"/>
    <property type="match status" value="1"/>
</dbReference>
<feature type="transmembrane region" description="Helical" evidence="3">
    <location>
        <begin position="626"/>
        <end position="644"/>
    </location>
</feature>
<comment type="caution">
    <text evidence="4">The sequence shown here is derived from an EMBL/GenBank/DDBJ whole genome shotgun (WGS) entry which is preliminary data.</text>
</comment>
<evidence type="ECO:0000313" key="5">
    <source>
        <dbReference type="Proteomes" id="UP000320762"/>
    </source>
</evidence>